<dbReference type="PROSITE" id="PS50053">
    <property type="entry name" value="UBIQUITIN_2"/>
    <property type="match status" value="2"/>
</dbReference>
<protein>
    <recommendedName>
        <fullName evidence="2">1-phosphatidylinositol 4-kinase</fullName>
        <ecNumber evidence="2">2.7.1.67</ecNumber>
    </recommendedName>
</protein>
<dbReference type="InterPro" id="IPR029071">
    <property type="entry name" value="Ubiquitin-like_domsf"/>
</dbReference>
<dbReference type="InterPro" id="IPR044571">
    <property type="entry name" value="P4KG1-8"/>
</dbReference>
<keyword evidence="7" id="KW-0067">ATP-binding</keyword>
<dbReference type="SUPFAM" id="SSF56112">
    <property type="entry name" value="Protein kinase-like (PK-like)"/>
    <property type="match status" value="1"/>
</dbReference>
<dbReference type="InterPro" id="IPR003832">
    <property type="entry name" value="DUF212"/>
</dbReference>
<keyword evidence="3" id="KW-0808">Transferase</keyword>
<evidence type="ECO:0000256" key="3">
    <source>
        <dbReference type="ARBA" id="ARBA00022679"/>
    </source>
</evidence>
<proteinExistence type="inferred from homology"/>
<dbReference type="Proteomes" id="UP000826271">
    <property type="component" value="Unassembled WGS sequence"/>
</dbReference>
<reference evidence="10" key="1">
    <citation type="submission" date="2019-10" db="EMBL/GenBank/DDBJ databases">
        <authorList>
            <person name="Zhang R."/>
            <person name="Pan Y."/>
            <person name="Wang J."/>
            <person name="Ma R."/>
            <person name="Yu S."/>
        </authorList>
    </citation>
    <scope>NUCLEOTIDE SEQUENCE</scope>
    <source>
        <strain evidence="10">LA-IB0</strain>
        <tissue evidence="10">Leaf</tissue>
    </source>
</reference>
<dbReference type="PRINTS" id="PR00348">
    <property type="entry name" value="UBIQUITIN"/>
</dbReference>
<evidence type="ECO:0000259" key="8">
    <source>
        <dbReference type="PROSITE" id="PS50053"/>
    </source>
</evidence>
<dbReference type="Pfam" id="PF00454">
    <property type="entry name" value="PI3_PI4_kinase"/>
    <property type="match status" value="1"/>
</dbReference>
<keyword evidence="6" id="KW-0418">Kinase</keyword>
<dbReference type="InterPro" id="IPR019956">
    <property type="entry name" value="Ubiquitin_dom"/>
</dbReference>
<keyword evidence="5" id="KW-0547">Nucleotide-binding</keyword>
<evidence type="ECO:0000313" key="11">
    <source>
        <dbReference type="Proteomes" id="UP000826271"/>
    </source>
</evidence>
<dbReference type="FunFam" id="3.10.20.90:FF:000307">
    <property type="entry name" value="Phosphatidylinositol 4-kinase gamma 4"/>
    <property type="match status" value="1"/>
</dbReference>
<comment type="similarity">
    <text evidence="1">Belongs to the PI3/PI4-kinase family. Type II PI4K subfamily.</text>
</comment>
<dbReference type="GO" id="GO:0004430">
    <property type="term" value="F:1-phosphatidylinositol 4-kinase activity"/>
    <property type="evidence" value="ECO:0007669"/>
    <property type="project" value="UniProtKB-EC"/>
</dbReference>
<dbReference type="EC" id="2.7.1.67" evidence="2"/>
<evidence type="ECO:0000313" key="10">
    <source>
        <dbReference type="EMBL" id="KAG8363251.1"/>
    </source>
</evidence>
<feature type="domain" description="Ubiquitin-like" evidence="8">
    <location>
        <begin position="382"/>
        <end position="456"/>
    </location>
</feature>
<dbReference type="SUPFAM" id="SSF54236">
    <property type="entry name" value="Ubiquitin-like"/>
    <property type="match status" value="2"/>
</dbReference>
<accession>A0AAV6VZI3</accession>
<evidence type="ECO:0000256" key="4">
    <source>
        <dbReference type="ARBA" id="ARBA00022737"/>
    </source>
</evidence>
<name>A0AAV6VZI3_9LAMI</name>
<keyword evidence="4" id="KW-0677">Repeat</keyword>
<evidence type="ECO:0000256" key="5">
    <source>
        <dbReference type="ARBA" id="ARBA00022741"/>
    </source>
</evidence>
<dbReference type="InterPro" id="IPR000626">
    <property type="entry name" value="Ubiquitin-like_dom"/>
</dbReference>
<evidence type="ECO:0000259" key="9">
    <source>
        <dbReference type="PROSITE" id="PS50290"/>
    </source>
</evidence>
<evidence type="ECO:0000256" key="7">
    <source>
        <dbReference type="ARBA" id="ARBA00022840"/>
    </source>
</evidence>
<keyword evidence="11" id="KW-1185">Reference proteome</keyword>
<dbReference type="SMART" id="SM00213">
    <property type="entry name" value="UBQ"/>
    <property type="match status" value="2"/>
</dbReference>
<feature type="domain" description="Ubiquitin-like" evidence="8">
    <location>
        <begin position="302"/>
        <end position="375"/>
    </location>
</feature>
<feature type="domain" description="PI3K/PI4K catalytic" evidence="9">
    <location>
        <begin position="542"/>
        <end position="834"/>
    </location>
</feature>
<dbReference type="Pfam" id="PF00240">
    <property type="entry name" value="ubiquitin"/>
    <property type="match status" value="2"/>
</dbReference>
<dbReference type="Gene3D" id="3.10.20.90">
    <property type="entry name" value="Phosphatidylinositol 3-kinase Catalytic Subunit, Chain A, domain 1"/>
    <property type="match status" value="2"/>
</dbReference>
<dbReference type="AlphaFoldDB" id="A0AAV6VZI3"/>
<dbReference type="InterPro" id="IPR000403">
    <property type="entry name" value="PI3/4_kinase_cat_dom"/>
</dbReference>
<organism evidence="10 11">
    <name type="scientific">Buddleja alternifolia</name>
    <dbReference type="NCBI Taxonomy" id="168488"/>
    <lineage>
        <taxon>Eukaryota</taxon>
        <taxon>Viridiplantae</taxon>
        <taxon>Streptophyta</taxon>
        <taxon>Embryophyta</taxon>
        <taxon>Tracheophyta</taxon>
        <taxon>Spermatophyta</taxon>
        <taxon>Magnoliopsida</taxon>
        <taxon>eudicotyledons</taxon>
        <taxon>Gunneridae</taxon>
        <taxon>Pentapetalae</taxon>
        <taxon>asterids</taxon>
        <taxon>lamiids</taxon>
        <taxon>Lamiales</taxon>
        <taxon>Scrophulariaceae</taxon>
        <taxon>Buddlejeae</taxon>
        <taxon>Buddleja</taxon>
    </lineage>
</organism>
<dbReference type="InterPro" id="IPR011009">
    <property type="entry name" value="Kinase-like_dom_sf"/>
</dbReference>
<evidence type="ECO:0000256" key="6">
    <source>
        <dbReference type="ARBA" id="ARBA00022777"/>
    </source>
</evidence>
<gene>
    <name evidence="10" type="ORF">BUALT_Bualt19G0002700</name>
</gene>
<evidence type="ECO:0000256" key="1">
    <source>
        <dbReference type="ARBA" id="ARBA00008941"/>
    </source>
</evidence>
<dbReference type="EMBL" id="WHWC01000019">
    <property type="protein sequence ID" value="KAG8363251.1"/>
    <property type="molecule type" value="Genomic_DNA"/>
</dbReference>
<dbReference type="Pfam" id="PF02681">
    <property type="entry name" value="DUF212"/>
    <property type="match status" value="1"/>
</dbReference>
<evidence type="ECO:0000256" key="2">
    <source>
        <dbReference type="ARBA" id="ARBA00012169"/>
    </source>
</evidence>
<dbReference type="PROSITE" id="PS50290">
    <property type="entry name" value="PI3_4_KINASE_3"/>
    <property type="match status" value="1"/>
</dbReference>
<dbReference type="GO" id="GO:0005524">
    <property type="term" value="F:ATP binding"/>
    <property type="evidence" value="ECO:0007669"/>
    <property type="project" value="UniProtKB-KW"/>
</dbReference>
<comment type="caution">
    <text evidence="10">The sequence shown here is derived from an EMBL/GenBank/DDBJ whole genome shotgun (WGS) entry which is preliminary data.</text>
</comment>
<dbReference type="PANTHER" id="PTHR45800:SF24">
    <property type="entry name" value="PHOSPHATIDYLINOSITOL 4-KINASE GAMMA 4"/>
    <property type="match status" value="1"/>
</dbReference>
<dbReference type="PANTHER" id="PTHR45800">
    <property type="entry name" value="PHOSPHATIDYLINOSITOL 4-KINASE GAMMA"/>
    <property type="match status" value="1"/>
</dbReference>
<sequence length="851" mass="94540">MDSLVMISSPLKSLRLFSFSNSISLNNSKRLKKSSITVNSSNPNSVWGNQSSPIKPFSYLIPFFQKVKDFAIKSSNKRRFSGLQDFNVEEPDFVQNGAFGTMLMSVTATAKVKISPIVATLAANPTFVSGLCAWAVAQSMKVFLNFCVERKWDFKIMFASGGMPSSHSALCTALTTSVAICHGVADSLFPVSLGFSLIVMYDAIGVRRHAGMQAEVLNLIVEILFKGHPISQRKLKELLGHTPSQTSNSSASVVGVIFVDEYSKRFRENFTEMSSAGLVSISPVREENMICSPPPSPGLSEESIMIYVAMSGSMVPMRVLKSDSIESVKLRIQTCKGIFTRNQKLVCGGRELSRSNSLVRDYGVSNGNVLHLVLRLADLQVIKVRTSCGKEFTFHVERSRDVGYVKRQIADKRNLESIEDQEVLLNGEPIEDQRMINDLSKNNKDAVIHLFVRKSAKIRAAPAGKNFELSIIAPQQNDVRECDVERENGYNGDSEYEHDLYVPRKPLYKETLLEPVIVNPKIELPPEISDWINYTLDGLHCGNYPVRSSEGTGGTYFMLDELGDKYLSVFKPVDEEPMAVNNPQGLPLSEDGEGLKKGTRVGEGAIRECAVYLLDHPKNGRRSFSDELRGFAGVPPTVYVRCLHRGFNHPGSVSVKTGSLQMFMENNGSCEDMGPSAFPVEEVHKIALLDMRMANADRHAGNILVSKGGDGQTVLIPIDHGYCLPYSFEDCTFDWLYWPQARQPFSIETIEYIRSMDAEQDIALLKFYGWDLPLECARVLRISTMLLKKGAAKGLTPFAIGNMMCRETVRKESVIEEIVQEAWDSVLPGSSEAALLDTISTIMDRRIEEII</sequence>